<feature type="domain" description="Elp3/MiaA/NifB-like radical SAM core" evidence="4">
    <location>
        <begin position="19"/>
        <end position="239"/>
    </location>
</feature>
<keyword evidence="6" id="KW-1185">Reference proteome</keyword>
<reference evidence="6" key="1">
    <citation type="journal article" date="2019" name="Int. J. Syst. Evol. Microbiol.">
        <title>The Global Catalogue of Microorganisms (GCM) 10K type strain sequencing project: providing services to taxonomists for standard genome sequencing and annotation.</title>
        <authorList>
            <consortium name="The Broad Institute Genomics Platform"/>
            <consortium name="The Broad Institute Genome Sequencing Center for Infectious Disease"/>
            <person name="Wu L."/>
            <person name="Ma J."/>
        </authorList>
    </citation>
    <scope>NUCLEOTIDE SEQUENCE [LARGE SCALE GENOMIC DNA]</scope>
    <source>
        <strain evidence="6">CGMCC 1.15942</strain>
    </source>
</reference>
<dbReference type="PANTHER" id="PTHR43432:SF5">
    <property type="entry name" value="ELP3_MIAA_NIFB-LIKE RADICAL SAM CORE DOMAIN-CONTAINING PROTEIN"/>
    <property type="match status" value="1"/>
</dbReference>
<dbReference type="InterPro" id="IPR040086">
    <property type="entry name" value="MJ0683-like"/>
</dbReference>
<keyword evidence="3" id="KW-0411">Iron-sulfur</keyword>
<evidence type="ECO:0000256" key="1">
    <source>
        <dbReference type="ARBA" id="ARBA00022723"/>
    </source>
</evidence>
<evidence type="ECO:0000259" key="4">
    <source>
        <dbReference type="SMART" id="SM00729"/>
    </source>
</evidence>
<dbReference type="SFLD" id="SFLDS00029">
    <property type="entry name" value="Radical_SAM"/>
    <property type="match status" value="1"/>
</dbReference>
<dbReference type="Gene3D" id="3.80.30.30">
    <property type="match status" value="1"/>
</dbReference>
<keyword evidence="2" id="KW-0408">Iron</keyword>
<dbReference type="Pfam" id="PF04055">
    <property type="entry name" value="Radical_SAM"/>
    <property type="match status" value="1"/>
</dbReference>
<evidence type="ECO:0000256" key="2">
    <source>
        <dbReference type="ARBA" id="ARBA00023004"/>
    </source>
</evidence>
<name>A0ABQ1P584_9ENTE</name>
<dbReference type="SFLD" id="SFLDG01084">
    <property type="entry name" value="Uncharacterised_Radical_SAM_Su"/>
    <property type="match status" value="1"/>
</dbReference>
<dbReference type="InterPro" id="IPR058240">
    <property type="entry name" value="rSAM_sf"/>
</dbReference>
<dbReference type="SMART" id="SM00729">
    <property type="entry name" value="Elp3"/>
    <property type="match status" value="1"/>
</dbReference>
<sequence length="291" mass="33768">MITAKTILMKSRTDEWFGTDYTMNLYKGCHHGCVYCDSRSDCYQIESFDEVRGKEYGIETLSRELTQKRLKGVVGTGSMSDPYNFFERKERLTLQALELFDHFGYGVSVATKSDLVTRDSQLLARIATHSPVNVSLSMSTADDGLARKIERSVSTPSQRFEAIRQLAADGIYTGILLMPVLPYLTDDWATIETIIMMAADAGAKYIYPLWGMTLRDRQKEHYFLFLKRYFPELVSLYKQTYGHRYFCEIQNQTEIKMKFQKLCREIGIEYRMDKIIENYQMPYQAIQGTLF</sequence>
<dbReference type="CDD" id="cd01335">
    <property type="entry name" value="Radical_SAM"/>
    <property type="match status" value="1"/>
</dbReference>
<keyword evidence="1" id="KW-0479">Metal-binding</keyword>
<dbReference type="Proteomes" id="UP000630615">
    <property type="component" value="Unassembled WGS sequence"/>
</dbReference>
<dbReference type="InterPro" id="IPR007197">
    <property type="entry name" value="rSAM"/>
</dbReference>
<accession>A0ABQ1P584</accession>
<evidence type="ECO:0000313" key="5">
    <source>
        <dbReference type="EMBL" id="GGC91077.1"/>
    </source>
</evidence>
<proteinExistence type="predicted"/>
<dbReference type="PANTHER" id="PTHR43432">
    <property type="entry name" value="SLR0285 PROTEIN"/>
    <property type="match status" value="1"/>
</dbReference>
<organism evidence="5 6">
    <name type="scientific">Enterococcus wangshanyuanii</name>
    <dbReference type="NCBI Taxonomy" id="2005703"/>
    <lineage>
        <taxon>Bacteria</taxon>
        <taxon>Bacillati</taxon>
        <taxon>Bacillota</taxon>
        <taxon>Bacilli</taxon>
        <taxon>Lactobacillales</taxon>
        <taxon>Enterococcaceae</taxon>
        <taxon>Enterococcus</taxon>
    </lineage>
</organism>
<evidence type="ECO:0000313" key="6">
    <source>
        <dbReference type="Proteomes" id="UP000630615"/>
    </source>
</evidence>
<dbReference type="EMBL" id="BMKI01000004">
    <property type="protein sequence ID" value="GGC91077.1"/>
    <property type="molecule type" value="Genomic_DNA"/>
</dbReference>
<comment type="caution">
    <text evidence="5">The sequence shown here is derived from an EMBL/GenBank/DDBJ whole genome shotgun (WGS) entry which is preliminary data.</text>
</comment>
<evidence type="ECO:0000256" key="3">
    <source>
        <dbReference type="ARBA" id="ARBA00023014"/>
    </source>
</evidence>
<gene>
    <name evidence="5" type="ORF">GCM10011573_20850</name>
</gene>
<dbReference type="InterPro" id="IPR006638">
    <property type="entry name" value="Elp3/MiaA/NifB-like_rSAM"/>
</dbReference>
<protein>
    <submittedName>
        <fullName evidence="5">Radical SAM protein</fullName>
    </submittedName>
</protein>
<dbReference type="SUPFAM" id="SSF102114">
    <property type="entry name" value="Radical SAM enzymes"/>
    <property type="match status" value="1"/>
</dbReference>